<dbReference type="EnsemblPlants" id="ORUFI10G02170.1">
    <property type="protein sequence ID" value="ORUFI10G02170.1"/>
    <property type="gene ID" value="ORUFI10G02170"/>
</dbReference>
<dbReference type="STRING" id="4529.A0A0E0QW76"/>
<dbReference type="InterPro" id="IPR001245">
    <property type="entry name" value="Ser-Thr/Tyr_kinase_cat_dom"/>
</dbReference>
<dbReference type="SMART" id="SM00220">
    <property type="entry name" value="S_TKc"/>
    <property type="match status" value="2"/>
</dbReference>
<feature type="domain" description="Protein kinase" evidence="8">
    <location>
        <begin position="1037"/>
        <end position="1181"/>
    </location>
</feature>
<dbReference type="AlphaFoldDB" id="A0A0E0QW76"/>
<dbReference type="InterPro" id="IPR000719">
    <property type="entry name" value="Prot_kinase_dom"/>
</dbReference>
<evidence type="ECO:0000259" key="8">
    <source>
        <dbReference type="PROSITE" id="PS50011"/>
    </source>
</evidence>
<dbReference type="Proteomes" id="UP000008022">
    <property type="component" value="Unassembled WGS sequence"/>
</dbReference>
<feature type="binding site" evidence="6">
    <location>
        <position position="67"/>
    </location>
    <ligand>
        <name>ATP</name>
        <dbReference type="ChEBI" id="CHEBI:30616"/>
    </ligand>
</feature>
<feature type="domain" description="Protein kinase" evidence="8">
    <location>
        <begin position="699"/>
        <end position="964"/>
    </location>
</feature>
<dbReference type="InterPro" id="IPR008271">
    <property type="entry name" value="Ser/Thr_kinase_AS"/>
</dbReference>
<evidence type="ECO:0000256" key="4">
    <source>
        <dbReference type="ARBA" id="ARBA00022777"/>
    </source>
</evidence>
<keyword evidence="1" id="KW-0723">Serine/threonine-protein kinase</keyword>
<evidence type="ECO:0000256" key="3">
    <source>
        <dbReference type="ARBA" id="ARBA00022741"/>
    </source>
</evidence>
<dbReference type="PANTHER" id="PTHR27005:SF145">
    <property type="entry name" value="OS10G0142600 PROTEIN"/>
    <property type="match status" value="1"/>
</dbReference>
<feature type="domain" description="Protein kinase" evidence="8">
    <location>
        <begin position="376"/>
        <end position="637"/>
    </location>
</feature>
<evidence type="ECO:0000256" key="2">
    <source>
        <dbReference type="ARBA" id="ARBA00022679"/>
    </source>
</evidence>
<dbReference type="InterPro" id="IPR045274">
    <property type="entry name" value="WAK-like"/>
</dbReference>
<keyword evidence="3 6" id="KW-0547">Nucleotide-binding</keyword>
<accession>A0A0E0QW76</accession>
<dbReference type="OMA" id="WMAKVID"/>
<evidence type="ECO:0000313" key="10">
    <source>
        <dbReference type="Proteomes" id="UP000008022"/>
    </source>
</evidence>
<dbReference type="Gene3D" id="3.30.200.20">
    <property type="entry name" value="Phosphorylase Kinase, domain 1"/>
    <property type="match status" value="4"/>
</dbReference>
<dbReference type="PROSITE" id="PS50011">
    <property type="entry name" value="PROTEIN_KINASE_DOM"/>
    <property type="match status" value="4"/>
</dbReference>
<keyword evidence="4" id="KW-0418">Kinase</keyword>
<evidence type="ECO:0000313" key="9">
    <source>
        <dbReference type="EnsemblPlants" id="ORUFI10G02170.1"/>
    </source>
</evidence>
<evidence type="ECO:0000256" key="7">
    <source>
        <dbReference type="SAM" id="MobiDB-lite"/>
    </source>
</evidence>
<dbReference type="PROSITE" id="PS00107">
    <property type="entry name" value="PROTEIN_KINASE_ATP"/>
    <property type="match status" value="2"/>
</dbReference>
<dbReference type="PANTHER" id="PTHR27005">
    <property type="entry name" value="WALL-ASSOCIATED RECEPTOR KINASE-LIKE 21"/>
    <property type="match status" value="1"/>
</dbReference>
<protein>
    <recommendedName>
        <fullName evidence="8">Protein kinase domain-containing protein</fullName>
    </recommendedName>
</protein>
<dbReference type="InterPro" id="IPR011009">
    <property type="entry name" value="Kinase-like_dom_sf"/>
</dbReference>
<dbReference type="Gene3D" id="1.10.510.10">
    <property type="entry name" value="Transferase(Phosphotransferase) domain 1"/>
    <property type="match status" value="4"/>
</dbReference>
<dbReference type="Pfam" id="PF07714">
    <property type="entry name" value="PK_Tyr_Ser-Thr"/>
    <property type="match status" value="3"/>
</dbReference>
<feature type="domain" description="Protein kinase" evidence="8">
    <location>
        <begin position="38"/>
        <end position="292"/>
    </location>
</feature>
<dbReference type="InterPro" id="IPR017441">
    <property type="entry name" value="Protein_kinase_ATP_BS"/>
</dbReference>
<proteinExistence type="predicted"/>
<dbReference type="FunFam" id="1.10.510.10:FF:000474">
    <property type="entry name" value="Wall-associated receptor kinase 3"/>
    <property type="match status" value="2"/>
</dbReference>
<reference evidence="9" key="2">
    <citation type="submission" date="2015-06" db="UniProtKB">
        <authorList>
            <consortium name="EnsemblPlants"/>
        </authorList>
    </citation>
    <scope>IDENTIFICATION</scope>
</reference>
<dbReference type="GO" id="GO:0005886">
    <property type="term" value="C:plasma membrane"/>
    <property type="evidence" value="ECO:0007669"/>
    <property type="project" value="TreeGrafter"/>
</dbReference>
<name>A0A0E0QW76_ORYRU</name>
<keyword evidence="5 6" id="KW-0067">ATP-binding</keyword>
<feature type="binding site" evidence="6">
    <location>
        <position position="728"/>
    </location>
    <ligand>
        <name>ATP</name>
        <dbReference type="ChEBI" id="CHEBI:30616"/>
    </ligand>
</feature>
<organism evidence="9 10">
    <name type="scientific">Oryza rufipogon</name>
    <name type="common">Brownbeard rice</name>
    <name type="synonym">Asian wild rice</name>
    <dbReference type="NCBI Taxonomy" id="4529"/>
    <lineage>
        <taxon>Eukaryota</taxon>
        <taxon>Viridiplantae</taxon>
        <taxon>Streptophyta</taxon>
        <taxon>Embryophyta</taxon>
        <taxon>Tracheophyta</taxon>
        <taxon>Spermatophyta</taxon>
        <taxon>Magnoliopsida</taxon>
        <taxon>Liliopsida</taxon>
        <taxon>Poales</taxon>
        <taxon>Poaceae</taxon>
        <taxon>BOP clade</taxon>
        <taxon>Oryzoideae</taxon>
        <taxon>Oryzeae</taxon>
        <taxon>Oryzinae</taxon>
        <taxon>Oryza</taxon>
    </lineage>
</organism>
<dbReference type="PROSITE" id="PS00108">
    <property type="entry name" value="PROTEIN_KINASE_ST"/>
    <property type="match status" value="2"/>
</dbReference>
<dbReference type="FunFam" id="1.10.510.10:FF:001302">
    <property type="entry name" value="Protein kinase domain containing protein"/>
    <property type="match status" value="1"/>
</dbReference>
<feature type="region of interest" description="Disordered" evidence="7">
    <location>
        <begin position="645"/>
        <end position="667"/>
    </location>
</feature>
<dbReference type="Gramene" id="ORUFI10G02170.1">
    <property type="protein sequence ID" value="ORUFI10G02170.1"/>
    <property type="gene ID" value="ORUFI10G02170"/>
</dbReference>
<keyword evidence="2" id="KW-0808">Transferase</keyword>
<dbReference type="SUPFAM" id="SSF56112">
    <property type="entry name" value="Protein kinase-like (PK-like)"/>
    <property type="match status" value="4"/>
</dbReference>
<keyword evidence="10" id="KW-1185">Reference proteome</keyword>
<evidence type="ECO:0000256" key="6">
    <source>
        <dbReference type="PROSITE-ProRule" id="PRU10141"/>
    </source>
</evidence>
<evidence type="ECO:0000256" key="1">
    <source>
        <dbReference type="ARBA" id="ARBA00022527"/>
    </source>
</evidence>
<dbReference type="FunFam" id="3.30.200.20:FF:000337">
    <property type="entry name" value="Wall-associated receptor kinase 3"/>
    <property type="match status" value="2"/>
</dbReference>
<dbReference type="GO" id="GO:0007166">
    <property type="term" value="P:cell surface receptor signaling pathway"/>
    <property type="evidence" value="ECO:0007669"/>
    <property type="project" value="InterPro"/>
</dbReference>
<reference evidence="10" key="1">
    <citation type="submission" date="2013-06" db="EMBL/GenBank/DDBJ databases">
        <authorList>
            <person name="Zhao Q."/>
        </authorList>
    </citation>
    <scope>NUCLEOTIDE SEQUENCE</scope>
    <source>
        <strain evidence="10">cv. W1943</strain>
    </source>
</reference>
<dbReference type="Pfam" id="PF00069">
    <property type="entry name" value="Pkinase"/>
    <property type="match status" value="1"/>
</dbReference>
<evidence type="ECO:0000256" key="5">
    <source>
        <dbReference type="ARBA" id="ARBA00022840"/>
    </source>
</evidence>
<dbReference type="HOGENOM" id="CLU_005290_0_0_1"/>
<dbReference type="eggNOG" id="KOG1187">
    <property type="taxonomic scope" value="Eukaryota"/>
</dbReference>
<sequence>MDLPENKHKESIERAKRIEDNISKIRAFTEEDIKVITSDYNTSLGNGKFGKVYKGVLDDNRFVAVKKYIHMDSEEEFAKEVIVHSQINHKNVVRLIGYCIEKNALMMVMEYISRGNLDYHLHVKNSLDSLDIRLDIAIECADALGYLHSMCNPVLHGDVKPDNILLGDNFNAKISDFGISRPLSYERTHTSNVKGCMGYMDPLYYWEGRLTPKSDVYSLGIVLLELITKKRVKSLTQALAEGKGVTELLDPKIANESNMKVLVEIEKLVKECLTEDIHRRLDMCDVAGHLRMLRKFCLRQPASLENFGWHVFPETQNEVKQQSQQGTNNVRSSSMVFPKMAGIFNWNMYKSRNKRAPLYISGKRMFTIREIKAMTDNYSTIIGRSAITASYLGILQDGRKVVVKKHIKGFEHGEDQNANELNLPELIHKNIIQLLGFCCEQDTVILVQEFANKGSLDIILHGTRNPLPLDLRLNIAIGSANGLAYMHSRSKPILHGDVRTYRILLDDNIVPKISYFGSSQIGEDDKNKWAVAVDKNYIDPVYEETGIFTRKSDVYSFGVVLLELITRKRSKKCSLVVDYFNVYEKENSGRIMFDNEITADENIATLEAIGILAMRCLSYAVDERPEMREVAEQLAMLKIARKQGRTQTQGKLGHGPGPRMKGPLRKNKHKESIERAKWIEDNISKIRAFTEEDIKVITSDYSTSLGNGNFGKVYKGVLDDNRFVAVKKYIQMDSEEEFAKEVIVHSQINHKNVVRLIGYCIEKNALMMVMEYMCSGDLDYHLHVKNSLDSLDIRLDIAIECADALGYLHSMCNPILHGDVKPDNILLGDNLNAKISDFGISRPLSLERTHTKNVKGCEGYMDPLYRRDGRLTPKSDGYSLEIVLLELITKKRVASLAQAHAEGKGVTELFDPQIAKESNMKVLAEIEKLVQECRAEDIHRRPDMCDVAGYLRMLRKFCLRQPALLQNFGWHIFPETQNEVNEQSLQGTNNVSSNLMAFPKMAGIFNLSMNRSRKKGAPLYISGKRMFTSREIKVIINNYSKNIGRGAFNDVYRGILENDRKVAVKKHRKGIEHREDRNGNELNLPELIHKNIIQLLGFCCELDAVILVHEFANRGSLYSILHDTSNFSLPLHLRLDIAIGLAEGLAYMHSRSKPIIHGNINPGNILLDDNIVPKISSFGSS</sequence>
<dbReference type="GO" id="GO:0004674">
    <property type="term" value="F:protein serine/threonine kinase activity"/>
    <property type="evidence" value="ECO:0007669"/>
    <property type="project" value="UniProtKB-KW"/>
</dbReference>
<dbReference type="GO" id="GO:0005524">
    <property type="term" value="F:ATP binding"/>
    <property type="evidence" value="ECO:0007669"/>
    <property type="project" value="UniProtKB-UniRule"/>
</dbReference>